<organism evidence="1 2">
    <name type="scientific">Meloidogyne enterolobii</name>
    <name type="common">Root-knot nematode worm</name>
    <name type="synonym">Meloidogyne mayaguensis</name>
    <dbReference type="NCBI Taxonomy" id="390850"/>
    <lineage>
        <taxon>Eukaryota</taxon>
        <taxon>Metazoa</taxon>
        <taxon>Ecdysozoa</taxon>
        <taxon>Nematoda</taxon>
        <taxon>Chromadorea</taxon>
        <taxon>Rhabditida</taxon>
        <taxon>Tylenchina</taxon>
        <taxon>Tylenchomorpha</taxon>
        <taxon>Tylenchoidea</taxon>
        <taxon>Meloidogynidae</taxon>
        <taxon>Meloidogyninae</taxon>
        <taxon>Meloidogyne</taxon>
    </lineage>
</organism>
<comment type="caution">
    <text evidence="1">The sequence shown here is derived from an EMBL/GenBank/DDBJ whole genome shotgun (WGS) entry which is preliminary data.</text>
</comment>
<sequence>MYFKILLLINILINVSTYNIKIKQQDLPEYSEYLRQNSSNLRESKINIRQSPVSFPQFTALSLCTEPKNDFEHVYCWVMFVIYILMITSLVIYQIRSIIWFKVKLPRQQLQNEV</sequence>
<gene>
    <name evidence="1" type="ORF">MENTE1834_LOCUS12190</name>
</gene>
<evidence type="ECO:0000313" key="2">
    <source>
        <dbReference type="Proteomes" id="UP001497535"/>
    </source>
</evidence>
<dbReference type="Proteomes" id="UP001497535">
    <property type="component" value="Unassembled WGS sequence"/>
</dbReference>
<protein>
    <submittedName>
        <fullName evidence="1">Uncharacterized protein</fullName>
    </submittedName>
</protein>
<reference evidence="1" key="1">
    <citation type="submission" date="2023-11" db="EMBL/GenBank/DDBJ databases">
        <authorList>
            <person name="Poullet M."/>
        </authorList>
    </citation>
    <scope>NUCLEOTIDE SEQUENCE</scope>
    <source>
        <strain evidence="1">E1834</strain>
    </source>
</reference>
<dbReference type="EMBL" id="CAVMJV010000012">
    <property type="protein sequence ID" value="CAK5046809.1"/>
    <property type="molecule type" value="Genomic_DNA"/>
</dbReference>
<accession>A0ACB0YH48</accession>
<evidence type="ECO:0000313" key="1">
    <source>
        <dbReference type="EMBL" id="CAK5046809.1"/>
    </source>
</evidence>
<name>A0ACB0YH48_MELEN</name>
<proteinExistence type="predicted"/>
<keyword evidence="2" id="KW-1185">Reference proteome</keyword>